<evidence type="ECO:0000256" key="1">
    <source>
        <dbReference type="ARBA" id="ARBA00004141"/>
    </source>
</evidence>
<feature type="region of interest" description="Disordered" evidence="7">
    <location>
        <begin position="23"/>
        <end position="43"/>
    </location>
</feature>
<dbReference type="EMBL" id="JAQQPM010000001">
    <property type="protein sequence ID" value="KAK2066781.1"/>
    <property type="molecule type" value="Genomic_DNA"/>
</dbReference>
<evidence type="ECO:0000256" key="8">
    <source>
        <dbReference type="SAM" id="Phobius"/>
    </source>
</evidence>
<dbReference type="Pfam" id="PF00106">
    <property type="entry name" value="adh_short"/>
    <property type="match status" value="1"/>
</dbReference>
<feature type="transmembrane region" description="Helical" evidence="8">
    <location>
        <begin position="358"/>
        <end position="378"/>
    </location>
</feature>
<feature type="transmembrane region" description="Helical" evidence="8">
    <location>
        <begin position="89"/>
        <end position="107"/>
    </location>
</feature>
<dbReference type="InterPro" id="IPR002347">
    <property type="entry name" value="SDR_fam"/>
</dbReference>
<evidence type="ECO:0000256" key="4">
    <source>
        <dbReference type="ARBA" id="ARBA00022989"/>
    </source>
</evidence>
<dbReference type="PANTHER" id="PTHR23501">
    <property type="entry name" value="MAJOR FACILITATOR SUPERFAMILY"/>
    <property type="match status" value="1"/>
</dbReference>
<feature type="transmembrane region" description="Helical" evidence="8">
    <location>
        <begin position="412"/>
        <end position="431"/>
    </location>
</feature>
<reference evidence="10" key="1">
    <citation type="journal article" date="2023" name="Mol. Plant Microbe Interact.">
        <title>Elucidating the Obligate Nature and Biological Capacity of an Invasive Fungal Corn Pathogen.</title>
        <authorList>
            <person name="MacCready J.S."/>
            <person name="Roggenkamp E.M."/>
            <person name="Gdanetz K."/>
            <person name="Chilvers M.I."/>
        </authorList>
    </citation>
    <scope>NUCLEOTIDE SEQUENCE</scope>
    <source>
        <strain evidence="10">PM02</strain>
    </source>
</reference>
<evidence type="ECO:0000259" key="9">
    <source>
        <dbReference type="PROSITE" id="PS50850"/>
    </source>
</evidence>
<evidence type="ECO:0000256" key="3">
    <source>
        <dbReference type="ARBA" id="ARBA00022857"/>
    </source>
</evidence>
<comment type="caution">
    <text evidence="10">The sequence shown here is derived from an EMBL/GenBank/DDBJ whole genome shotgun (WGS) entry which is preliminary data.</text>
</comment>
<evidence type="ECO:0000256" key="7">
    <source>
        <dbReference type="SAM" id="MobiDB-lite"/>
    </source>
</evidence>
<dbReference type="AlphaFoldDB" id="A0AAD9MBC0"/>
<organism evidence="10 11">
    <name type="scientific">Phyllachora maydis</name>
    <dbReference type="NCBI Taxonomy" id="1825666"/>
    <lineage>
        <taxon>Eukaryota</taxon>
        <taxon>Fungi</taxon>
        <taxon>Dikarya</taxon>
        <taxon>Ascomycota</taxon>
        <taxon>Pezizomycotina</taxon>
        <taxon>Sordariomycetes</taxon>
        <taxon>Sordariomycetidae</taxon>
        <taxon>Phyllachorales</taxon>
        <taxon>Phyllachoraceae</taxon>
        <taxon>Phyllachora</taxon>
    </lineage>
</organism>
<feature type="transmembrane region" description="Helical" evidence="8">
    <location>
        <begin position="177"/>
        <end position="195"/>
    </location>
</feature>
<feature type="transmembrane region" description="Helical" evidence="8">
    <location>
        <begin position="207"/>
        <end position="225"/>
    </location>
</feature>
<evidence type="ECO:0000256" key="5">
    <source>
        <dbReference type="ARBA" id="ARBA00023002"/>
    </source>
</evidence>
<dbReference type="InterPro" id="IPR020904">
    <property type="entry name" value="Sc_DH/Rdtase_CS"/>
</dbReference>
<proteinExistence type="predicted"/>
<dbReference type="Pfam" id="PF07690">
    <property type="entry name" value="MFS_1"/>
    <property type="match status" value="1"/>
</dbReference>
<evidence type="ECO:0000313" key="10">
    <source>
        <dbReference type="EMBL" id="KAK2066781.1"/>
    </source>
</evidence>
<protein>
    <recommendedName>
        <fullName evidence="9">Major facilitator superfamily (MFS) profile domain-containing protein</fullName>
    </recommendedName>
</protein>
<keyword evidence="2 8" id="KW-0812">Transmembrane</keyword>
<feature type="transmembrane region" description="Helical" evidence="8">
    <location>
        <begin position="519"/>
        <end position="538"/>
    </location>
</feature>
<name>A0AAD9MBC0_9PEZI</name>
<dbReference type="PRINTS" id="PR00080">
    <property type="entry name" value="SDRFAMILY"/>
</dbReference>
<keyword evidence="3" id="KW-0521">NADP</keyword>
<dbReference type="Proteomes" id="UP001217918">
    <property type="component" value="Unassembled WGS sequence"/>
</dbReference>
<dbReference type="CDD" id="cd05346">
    <property type="entry name" value="SDR_c5"/>
    <property type="match status" value="1"/>
</dbReference>
<feature type="region of interest" description="Disordered" evidence="7">
    <location>
        <begin position="544"/>
        <end position="580"/>
    </location>
</feature>
<accession>A0AAD9MBC0</accession>
<dbReference type="InterPro" id="IPR036259">
    <property type="entry name" value="MFS_trans_sf"/>
</dbReference>
<dbReference type="GO" id="GO:0022857">
    <property type="term" value="F:transmembrane transporter activity"/>
    <property type="evidence" value="ECO:0007669"/>
    <property type="project" value="InterPro"/>
</dbReference>
<keyword evidence="4 8" id="KW-1133">Transmembrane helix</keyword>
<dbReference type="SUPFAM" id="SSF103473">
    <property type="entry name" value="MFS general substrate transporter"/>
    <property type="match status" value="1"/>
</dbReference>
<dbReference type="Gene3D" id="3.40.50.720">
    <property type="entry name" value="NAD(P)-binding Rossmann-like Domain"/>
    <property type="match status" value="1"/>
</dbReference>
<evidence type="ECO:0000256" key="2">
    <source>
        <dbReference type="ARBA" id="ARBA00022692"/>
    </source>
</evidence>
<dbReference type="PROSITE" id="PS00061">
    <property type="entry name" value="ADH_SHORT"/>
    <property type="match status" value="1"/>
</dbReference>
<feature type="transmembrane region" description="Helical" evidence="8">
    <location>
        <begin position="119"/>
        <end position="141"/>
    </location>
</feature>
<feature type="transmembrane region" description="Helical" evidence="8">
    <location>
        <begin position="273"/>
        <end position="295"/>
    </location>
</feature>
<feature type="transmembrane region" description="Helical" evidence="8">
    <location>
        <begin position="246"/>
        <end position="267"/>
    </location>
</feature>
<dbReference type="GO" id="GO:0005886">
    <property type="term" value="C:plasma membrane"/>
    <property type="evidence" value="ECO:0007669"/>
    <property type="project" value="TreeGrafter"/>
</dbReference>
<feature type="compositionally biased region" description="Basic and acidic residues" evidence="7">
    <location>
        <begin position="554"/>
        <end position="569"/>
    </location>
</feature>
<dbReference type="FunFam" id="3.40.50.720:FF:000047">
    <property type="entry name" value="NADP-dependent L-serine/L-allo-threonine dehydrogenase"/>
    <property type="match status" value="1"/>
</dbReference>
<dbReference type="GO" id="GO:0016616">
    <property type="term" value="F:oxidoreductase activity, acting on the CH-OH group of donors, NAD or NADP as acceptor"/>
    <property type="evidence" value="ECO:0007669"/>
    <property type="project" value="UniProtKB-ARBA"/>
</dbReference>
<dbReference type="InterPro" id="IPR020846">
    <property type="entry name" value="MFS_dom"/>
</dbReference>
<dbReference type="Gene3D" id="1.20.1720.10">
    <property type="entry name" value="Multidrug resistance protein D"/>
    <property type="match status" value="2"/>
</dbReference>
<feature type="transmembrane region" description="Helical" evidence="8">
    <location>
        <begin position="51"/>
        <end position="77"/>
    </location>
</feature>
<gene>
    <name evidence="10" type="ORF">P8C59_000569</name>
</gene>
<keyword evidence="5" id="KW-0560">Oxidoreductase</keyword>
<feature type="region of interest" description="Disordered" evidence="7">
    <location>
        <begin position="881"/>
        <end position="901"/>
    </location>
</feature>
<comment type="subcellular location">
    <subcellularLocation>
        <location evidence="1">Membrane</location>
        <topology evidence="1">Multi-pass membrane protein</topology>
    </subcellularLocation>
</comment>
<keyword evidence="11" id="KW-1185">Reference proteome</keyword>
<dbReference type="InterPro" id="IPR011701">
    <property type="entry name" value="MFS"/>
</dbReference>
<sequence length="911" mass="96682">MWDPKGADCAALAAPAALAPSLRDAGADDAAQRASPGDDSLDRPPLPPARFALLLLGISCGLFFSMLDTSIVATSLYSIADEYKNLDEINWVPLAYTLAYLGCAVLFSRISDVVGRRTAFLTAFAIFTAFSLGCGFSQSLGQLIGCRAFQGVGGSGLYGLSMVILTEITPESKLRVISAVIGLVVVLAGVLGPVLGGVLTHYASWRWVFWINGPVGILAMATLFLGWPAEKHLPTLHRRAWGEVDYLGSVLLIAGAVLVTFSFQNAGARPDQWATAIFVAPLVLGVACLAALFAWQRFVEVRFGGRVAPAFPPELLRNRAYTGCFLHITLVGFPYLMCIYVFPLYFQVVGGKSALEAGVSLLPMLGAAAVSTVVAGRVNASKNRLFETLTAACACMILGLALETTAPADEGVAGRVLGFMVLIGFGFGLSVTGTTMYGTLESPEWEHATSQGILAQSRILGGSIGIAASTAIQGVKTRSALAGILSPAQLVDLAHLAPTLTTDQYAAVRRAYADAFREDMVVCCAVMALAVAVTLGTYRRNRRSVAESVQKRRAGGERRRREAMREGKGPEGGAASFNAGWTSDSGIRMFLRAPRPRARIPRIPAAAAAAAITTMSTAAMSKRLEGKTIVITGASSGIGRSCAFEFARTSPRSLKLVLTGRRLDALKEVAAKIRDEVGDGVSVLPVRLDVSKPDEVRTFVVGLPAEFRDVDVLVNNAGLVKGVAKAPEIAEEDVDIMFQTNVTGLINMTQAILPIYQKRPEGGAGDIINIGSIAGREPYPGGSIYCATKAAVRSFTDALRKELIATRIRVMEVDPGQVETEFSVVRFYGDKSKADAVYAGCDPLTPDDIAEVVVFVAGRRQNVVVADTLIFPSHQAGAEDALAANSSKSRPPWLHSPPGPLLHIAHPGHEW</sequence>
<keyword evidence="6 8" id="KW-0472">Membrane</keyword>
<dbReference type="PROSITE" id="PS50850">
    <property type="entry name" value="MFS"/>
    <property type="match status" value="1"/>
</dbReference>
<dbReference type="PRINTS" id="PR00081">
    <property type="entry name" value="GDHRDH"/>
</dbReference>
<dbReference type="InterPro" id="IPR036291">
    <property type="entry name" value="NAD(P)-bd_dom_sf"/>
</dbReference>
<evidence type="ECO:0000313" key="11">
    <source>
        <dbReference type="Proteomes" id="UP001217918"/>
    </source>
</evidence>
<dbReference type="SUPFAM" id="SSF51735">
    <property type="entry name" value="NAD(P)-binding Rossmann-fold domains"/>
    <property type="match status" value="1"/>
</dbReference>
<feature type="domain" description="Major facilitator superfamily (MFS) profile" evidence="9">
    <location>
        <begin position="54"/>
        <end position="542"/>
    </location>
</feature>
<feature type="transmembrane region" description="Helical" evidence="8">
    <location>
        <begin position="324"/>
        <end position="346"/>
    </location>
</feature>
<evidence type="ECO:0000256" key="6">
    <source>
        <dbReference type="ARBA" id="ARBA00023136"/>
    </source>
</evidence>
<feature type="transmembrane region" description="Helical" evidence="8">
    <location>
        <begin position="385"/>
        <end position="406"/>
    </location>
</feature>
<feature type="transmembrane region" description="Helical" evidence="8">
    <location>
        <begin position="147"/>
        <end position="165"/>
    </location>
</feature>
<dbReference type="PANTHER" id="PTHR23501:SF43">
    <property type="entry name" value="MULTIDRUG TRANSPORTER, PUTATIVE (AFU_ORTHOLOGUE AFUA_6G03040)-RELATED"/>
    <property type="match status" value="1"/>
</dbReference>